<reference evidence="8" key="1">
    <citation type="journal article" date="2019" name="Int. J. Syst. Evol. Microbiol.">
        <title>The Global Catalogue of Microorganisms (GCM) 10K type strain sequencing project: providing services to taxonomists for standard genome sequencing and annotation.</title>
        <authorList>
            <consortium name="The Broad Institute Genomics Platform"/>
            <consortium name="The Broad Institute Genome Sequencing Center for Infectious Disease"/>
            <person name="Wu L."/>
            <person name="Ma J."/>
        </authorList>
    </citation>
    <scope>NUCLEOTIDE SEQUENCE [LARGE SCALE GENOMIC DNA]</scope>
    <source>
        <strain evidence="8">CGMCC 1.12664</strain>
    </source>
</reference>
<dbReference type="AlphaFoldDB" id="A0A917EIX1"/>
<organism evidence="7 8">
    <name type="scientific">Primorskyibacter flagellatus</name>
    <dbReference type="NCBI Taxonomy" id="1387277"/>
    <lineage>
        <taxon>Bacteria</taxon>
        <taxon>Pseudomonadati</taxon>
        <taxon>Pseudomonadota</taxon>
        <taxon>Alphaproteobacteria</taxon>
        <taxon>Rhodobacterales</taxon>
        <taxon>Roseobacteraceae</taxon>
        <taxon>Primorskyibacter</taxon>
    </lineage>
</organism>
<evidence type="ECO:0000313" key="8">
    <source>
        <dbReference type="Proteomes" id="UP000612855"/>
    </source>
</evidence>
<evidence type="ECO:0000313" key="7">
    <source>
        <dbReference type="EMBL" id="GGE40817.1"/>
    </source>
</evidence>
<keyword evidence="8" id="KW-1185">Reference proteome</keyword>
<feature type="transmembrane region" description="Helical" evidence="5">
    <location>
        <begin position="72"/>
        <end position="94"/>
    </location>
</feature>
<name>A0A917EIX1_9RHOB</name>
<dbReference type="Proteomes" id="UP000612855">
    <property type="component" value="Unassembled WGS sequence"/>
</dbReference>
<protein>
    <submittedName>
        <fullName evidence="7">Ferric reductase</fullName>
    </submittedName>
</protein>
<gene>
    <name evidence="7" type="ORF">GCM10011360_30450</name>
</gene>
<feature type="transmembrane region" description="Helical" evidence="5">
    <location>
        <begin position="38"/>
        <end position="60"/>
    </location>
</feature>
<dbReference type="InterPro" id="IPR013130">
    <property type="entry name" value="Fe3_Rdtase_TM_dom"/>
</dbReference>
<evidence type="ECO:0000259" key="6">
    <source>
        <dbReference type="Pfam" id="PF01794"/>
    </source>
</evidence>
<comment type="caution">
    <text evidence="7">The sequence shown here is derived from an EMBL/GenBank/DDBJ whole genome shotgun (WGS) entry which is preliminary data.</text>
</comment>
<dbReference type="GO" id="GO:0016020">
    <property type="term" value="C:membrane"/>
    <property type="evidence" value="ECO:0007669"/>
    <property type="project" value="UniProtKB-SubCell"/>
</dbReference>
<feature type="transmembrane region" description="Helical" evidence="5">
    <location>
        <begin position="114"/>
        <end position="132"/>
    </location>
</feature>
<proteinExistence type="predicted"/>
<evidence type="ECO:0000256" key="1">
    <source>
        <dbReference type="ARBA" id="ARBA00004141"/>
    </source>
</evidence>
<evidence type="ECO:0000256" key="3">
    <source>
        <dbReference type="ARBA" id="ARBA00022989"/>
    </source>
</evidence>
<keyword evidence="2 5" id="KW-0812">Transmembrane</keyword>
<comment type="subcellular location">
    <subcellularLocation>
        <location evidence="1">Membrane</location>
        <topology evidence="1">Multi-pass membrane protein</topology>
    </subcellularLocation>
</comment>
<evidence type="ECO:0000256" key="5">
    <source>
        <dbReference type="SAM" id="Phobius"/>
    </source>
</evidence>
<feature type="transmembrane region" description="Helical" evidence="5">
    <location>
        <begin position="144"/>
        <end position="163"/>
    </location>
</feature>
<feature type="domain" description="Ferric oxidoreductase" evidence="6">
    <location>
        <begin position="43"/>
        <end position="155"/>
    </location>
</feature>
<keyword evidence="4 5" id="KW-0472">Membrane</keyword>
<feature type="transmembrane region" description="Helical" evidence="5">
    <location>
        <begin position="169"/>
        <end position="187"/>
    </location>
</feature>
<dbReference type="Pfam" id="PF01794">
    <property type="entry name" value="Ferric_reduct"/>
    <property type="match status" value="1"/>
</dbReference>
<dbReference type="RefSeq" id="WP_188478692.1">
    <property type="nucleotide sequence ID" value="NZ_BMFJ01000002.1"/>
</dbReference>
<dbReference type="EMBL" id="BMFJ01000002">
    <property type="protein sequence ID" value="GGE40817.1"/>
    <property type="molecule type" value="Genomic_DNA"/>
</dbReference>
<keyword evidence="3 5" id="KW-1133">Transmembrane helix</keyword>
<accession>A0A917EIX1</accession>
<evidence type="ECO:0000256" key="4">
    <source>
        <dbReference type="ARBA" id="ARBA00023136"/>
    </source>
</evidence>
<sequence length="214" mass="22505">MPRAKAAIIWVALATLIAVAFAVAATSPFLQYRQPVYILAGFAGIAAMVLLLIQPLLAAARLPGLTPRRARSLHRIAGAVLVAAVLIHVGGLWLASPPDVIDALSFASPTPFSLWGVLAMWGTFAAALLAGLRHRLPPRLWRVGHTGLVAGVVIASAAHALLIEGTMGAMSKALLCAAALAATALAIRDLKVWQLLRRRGQADRPSVSDMSKPR</sequence>
<evidence type="ECO:0000256" key="2">
    <source>
        <dbReference type="ARBA" id="ARBA00022692"/>
    </source>
</evidence>